<name>A0A511M9Z6_9NOCA</name>
<dbReference type="Gene3D" id="3.40.50.300">
    <property type="entry name" value="P-loop containing nucleotide triphosphate hydrolases"/>
    <property type="match status" value="1"/>
</dbReference>
<dbReference type="Pfam" id="PF03796">
    <property type="entry name" value="DnaB_C"/>
    <property type="match status" value="1"/>
</dbReference>
<dbReference type="OrthoDB" id="9773982at2"/>
<comment type="caution">
    <text evidence="3">The sequence shown here is derived from an EMBL/GenBank/DDBJ whole genome shotgun (WGS) entry which is preliminary data.</text>
</comment>
<dbReference type="CDD" id="cd01029">
    <property type="entry name" value="TOPRIM_primases"/>
    <property type="match status" value="1"/>
</dbReference>
<dbReference type="GO" id="GO:0005829">
    <property type="term" value="C:cytosol"/>
    <property type="evidence" value="ECO:0007669"/>
    <property type="project" value="TreeGrafter"/>
</dbReference>
<dbReference type="InterPro" id="IPR034154">
    <property type="entry name" value="TOPRIM_DnaG/twinkle"/>
</dbReference>
<feature type="region of interest" description="Disordered" evidence="1">
    <location>
        <begin position="23"/>
        <end position="42"/>
    </location>
</feature>
<dbReference type="GO" id="GO:0006260">
    <property type="term" value="P:DNA replication"/>
    <property type="evidence" value="ECO:0007669"/>
    <property type="project" value="InterPro"/>
</dbReference>
<dbReference type="Gene3D" id="3.40.1360.10">
    <property type="match status" value="1"/>
</dbReference>
<evidence type="ECO:0000259" key="2">
    <source>
        <dbReference type="PROSITE" id="PS51199"/>
    </source>
</evidence>
<reference evidence="3 4" key="1">
    <citation type="submission" date="2019-07" db="EMBL/GenBank/DDBJ databases">
        <title>Whole genome shotgun sequence of Nocardia ninae NBRC 108245.</title>
        <authorList>
            <person name="Hosoyama A."/>
            <person name="Uohara A."/>
            <person name="Ohji S."/>
            <person name="Ichikawa N."/>
        </authorList>
    </citation>
    <scope>NUCLEOTIDE SEQUENCE [LARGE SCALE GENOMIC DNA]</scope>
    <source>
        <strain evidence="3 4">NBRC 108245</strain>
    </source>
</reference>
<accession>A0A511M9Z6</accession>
<keyword evidence="4" id="KW-1185">Reference proteome</keyword>
<dbReference type="PANTHER" id="PTHR30153">
    <property type="entry name" value="REPLICATIVE DNA HELICASE DNAB"/>
    <property type="match status" value="1"/>
</dbReference>
<evidence type="ECO:0000313" key="3">
    <source>
        <dbReference type="EMBL" id="GEM37483.1"/>
    </source>
</evidence>
<dbReference type="Proteomes" id="UP000321424">
    <property type="component" value="Unassembled WGS sequence"/>
</dbReference>
<dbReference type="AlphaFoldDB" id="A0A511M9Z6"/>
<dbReference type="GO" id="GO:0003678">
    <property type="term" value="F:DNA helicase activity"/>
    <property type="evidence" value="ECO:0007669"/>
    <property type="project" value="InterPro"/>
</dbReference>
<sequence length="509" mass="56168">MPDQATAYERLLDRLRLNNCIVDDKGDHGSASTPGHSPEDRGTVFRRTSDGVLLWVHNGDRDHILELLGLTMSDLFDSAETEYSYSDGRRVVRFYDDTGRKKKFAQSGNKSGTALFGVEHLAADPDLPVYVVEGEKDVRALASIGAQAVSPPQGSSTSPDRFDWTPLRGRLVFVVRDMDEVGLAHAERVAELLSEHAEVVIVEPATGKDAADHIAAEHQLDEFVLLRRKAPEGVRRYDEVIGDWWKWLNAPPSEQRVYPTPWETLNEVLSGGLHPKRTYVFAGRPGAGKTISVLNVAQHIAEAGVATLVCSLEMPELEMTSRLVAAGAGAHYGQITKRELDETHMHRVQTYLNSGRVDDTELWMLDHSSMTIEHIRSVAQQMKRSVGLGLLAIDHIGLVKPSKGGLPRREVIAHASWQCSIMAKELDIPVVIASQLNRGPEHENKPPQPSDLKESGDLEQNADVVALLYHPTFEGLRTGDVEIHVGKNRTGPAPTIVTLPWRGHMARIG</sequence>
<dbReference type="GO" id="GO:0005524">
    <property type="term" value="F:ATP binding"/>
    <property type="evidence" value="ECO:0007669"/>
    <property type="project" value="InterPro"/>
</dbReference>
<gene>
    <name evidence="3" type="ORF">NN4_20020</name>
</gene>
<dbReference type="PANTHER" id="PTHR30153:SF2">
    <property type="entry name" value="REPLICATIVE DNA HELICASE"/>
    <property type="match status" value="1"/>
</dbReference>
<protein>
    <recommendedName>
        <fullName evidence="2">SF4 helicase domain-containing protein</fullName>
    </recommendedName>
</protein>
<dbReference type="InterPro" id="IPR027417">
    <property type="entry name" value="P-loop_NTPase"/>
</dbReference>
<dbReference type="EMBL" id="BJXA01000009">
    <property type="protein sequence ID" value="GEM37483.1"/>
    <property type="molecule type" value="Genomic_DNA"/>
</dbReference>
<dbReference type="InterPro" id="IPR007694">
    <property type="entry name" value="DNA_helicase_DnaB-like_C"/>
</dbReference>
<organism evidence="3 4">
    <name type="scientific">Nocardia ninae NBRC 108245</name>
    <dbReference type="NCBI Taxonomy" id="1210091"/>
    <lineage>
        <taxon>Bacteria</taxon>
        <taxon>Bacillati</taxon>
        <taxon>Actinomycetota</taxon>
        <taxon>Actinomycetes</taxon>
        <taxon>Mycobacteriales</taxon>
        <taxon>Nocardiaceae</taxon>
        <taxon>Nocardia</taxon>
    </lineage>
</organism>
<dbReference type="SUPFAM" id="SSF56731">
    <property type="entry name" value="DNA primase core"/>
    <property type="match status" value="1"/>
</dbReference>
<feature type="domain" description="SF4 helicase" evidence="2">
    <location>
        <begin position="251"/>
        <end position="509"/>
    </location>
</feature>
<dbReference type="PROSITE" id="PS51199">
    <property type="entry name" value="SF4_HELICASE"/>
    <property type="match status" value="1"/>
</dbReference>
<proteinExistence type="predicted"/>
<evidence type="ECO:0000313" key="4">
    <source>
        <dbReference type="Proteomes" id="UP000321424"/>
    </source>
</evidence>
<evidence type="ECO:0000256" key="1">
    <source>
        <dbReference type="SAM" id="MobiDB-lite"/>
    </source>
</evidence>
<dbReference type="RefSeq" id="WP_147129620.1">
    <property type="nucleotide sequence ID" value="NZ_BJXA01000009.1"/>
</dbReference>
<dbReference type="SUPFAM" id="SSF52540">
    <property type="entry name" value="P-loop containing nucleoside triphosphate hydrolases"/>
    <property type="match status" value="1"/>
</dbReference>